<accession>A0A1H8CYX6</accession>
<dbReference type="STRING" id="474960.SAMN05216180_2414"/>
<dbReference type="AlphaFoldDB" id="A0A1H8CYX6"/>
<name>A0A1H8CYX6_9FIRM</name>
<keyword evidence="4" id="KW-1185">Reference proteome</keyword>
<sequence length="468" mass="52972">MPIPIQTQKAPINLTGILYSSQAEPYEHILTKIQIHMKDNYARELSEFKGDNDTEKFLRECIQKYLKENRAGCDNGEDLESLTNRLFHDMAEHSFISRLGILDMDGFEELNGNAWNDIELITSEGYKKLDETFLNPQQAVDVIKRILSRRGVTIDNGMPYAYGDMGKGIRITVAMPPIVDEEVGIVFSIRKVDVNNISEEKLIQKGSAAKEELEMLKVLVERKISMAFGGGTGSGKTTTAAWLLSTLPTKYRLFTIEESSREIDLIKRDENAKIISRVVHTLTMTSSNPQDAIDQTRLLEIALRFHPDIIFMAEMRSKEAFAVQEAARTGHGVLATLHTKSAPATYMRLMTLAKQAQPTFADDTLMKMMIEAFPIIIYQKQLDDGSRRIMRVIEAEKYKDGEVIYRTLWRFVVEDTVTNSDGFVKVIGHHERLDGISKTLYDELIENGCPRRTADKLYAPTGKESECA</sequence>
<protein>
    <submittedName>
        <fullName evidence="3">Pilus assembly protein CpaF</fullName>
    </submittedName>
</protein>
<feature type="domain" description="Bacterial type II secretion system protein E" evidence="2">
    <location>
        <begin position="175"/>
        <end position="377"/>
    </location>
</feature>
<proteinExistence type="inferred from homology"/>
<organism evidence="3 4">
    <name type="scientific">Hydrogenoanaerobacterium saccharovorans</name>
    <dbReference type="NCBI Taxonomy" id="474960"/>
    <lineage>
        <taxon>Bacteria</taxon>
        <taxon>Bacillati</taxon>
        <taxon>Bacillota</taxon>
        <taxon>Clostridia</taxon>
        <taxon>Eubacteriales</taxon>
        <taxon>Oscillospiraceae</taxon>
        <taxon>Hydrogenoanaerobacterium</taxon>
    </lineage>
</organism>
<comment type="similarity">
    <text evidence="1">Belongs to the GSP E family.</text>
</comment>
<dbReference type="GO" id="GO:0016887">
    <property type="term" value="F:ATP hydrolysis activity"/>
    <property type="evidence" value="ECO:0007669"/>
    <property type="project" value="InterPro"/>
</dbReference>
<dbReference type="Proteomes" id="UP000199158">
    <property type="component" value="Unassembled WGS sequence"/>
</dbReference>
<dbReference type="OrthoDB" id="9810761at2"/>
<dbReference type="PANTHER" id="PTHR30486:SF6">
    <property type="entry name" value="TYPE IV PILUS RETRACTATION ATPASE PILT"/>
    <property type="match status" value="1"/>
</dbReference>
<dbReference type="RefSeq" id="WP_092755503.1">
    <property type="nucleotide sequence ID" value="NZ_RKRD01000002.1"/>
</dbReference>
<dbReference type="Gene3D" id="3.40.50.300">
    <property type="entry name" value="P-loop containing nucleotide triphosphate hydrolases"/>
    <property type="match status" value="1"/>
</dbReference>
<evidence type="ECO:0000259" key="2">
    <source>
        <dbReference type="Pfam" id="PF00437"/>
    </source>
</evidence>
<evidence type="ECO:0000256" key="1">
    <source>
        <dbReference type="ARBA" id="ARBA00006611"/>
    </source>
</evidence>
<dbReference type="Gene3D" id="3.30.450.380">
    <property type="match status" value="1"/>
</dbReference>
<dbReference type="InterPro" id="IPR027417">
    <property type="entry name" value="P-loop_NTPase"/>
</dbReference>
<evidence type="ECO:0000313" key="3">
    <source>
        <dbReference type="EMBL" id="SEN00190.1"/>
    </source>
</evidence>
<evidence type="ECO:0000313" key="4">
    <source>
        <dbReference type="Proteomes" id="UP000199158"/>
    </source>
</evidence>
<dbReference type="InterPro" id="IPR001482">
    <property type="entry name" value="T2SS/T4SS_dom"/>
</dbReference>
<dbReference type="EMBL" id="FOCG01000002">
    <property type="protein sequence ID" value="SEN00190.1"/>
    <property type="molecule type" value="Genomic_DNA"/>
</dbReference>
<dbReference type="Pfam" id="PF00437">
    <property type="entry name" value="T2SSE"/>
    <property type="match status" value="1"/>
</dbReference>
<gene>
    <name evidence="3" type="ORF">SAMN05216180_2414</name>
</gene>
<dbReference type="InterPro" id="IPR050921">
    <property type="entry name" value="T4SS_GSP_E_ATPase"/>
</dbReference>
<dbReference type="PANTHER" id="PTHR30486">
    <property type="entry name" value="TWITCHING MOTILITY PROTEIN PILT"/>
    <property type="match status" value="1"/>
</dbReference>
<reference evidence="3 4" key="1">
    <citation type="submission" date="2016-10" db="EMBL/GenBank/DDBJ databases">
        <authorList>
            <person name="de Groot N.N."/>
        </authorList>
    </citation>
    <scope>NUCLEOTIDE SEQUENCE [LARGE SCALE GENOMIC DNA]</scope>
    <source>
        <strain evidence="3 4">CGMCC 1.5070</strain>
    </source>
</reference>
<dbReference type="SUPFAM" id="SSF52540">
    <property type="entry name" value="P-loop containing nucleoside triphosphate hydrolases"/>
    <property type="match status" value="1"/>
</dbReference>